<dbReference type="InterPro" id="IPR006311">
    <property type="entry name" value="TAT_signal"/>
</dbReference>
<keyword evidence="3" id="KW-0670">Pyruvate</keyword>
<dbReference type="SUPFAM" id="SSF51658">
    <property type="entry name" value="Xylose isomerase-like"/>
    <property type="match status" value="1"/>
</dbReference>
<dbReference type="PANTHER" id="PTHR43489:SF3">
    <property type="entry name" value="XYLOSE ISOMERASE DOMAIN PROTEIN TIM BARREL"/>
    <property type="match status" value="1"/>
</dbReference>
<dbReference type="InterPro" id="IPR013022">
    <property type="entry name" value="Xyl_isomerase-like_TIM-brl"/>
</dbReference>
<dbReference type="OrthoDB" id="9786584at2"/>
<name>A0A518H4T3_9BACT</name>
<sequence>MPRRDDLDRPELTRRTLLRSTAAAAAVGVLAPAGPARAGGPPQGTAVTKGRVRQSACRWCYGSIPIDELAGAAKRMGLVGIDLLRPEDFEAVKAHGLICTMTSTHDLARGLNDPANHDDCLAAINAAIEATAKEGWRNVITFSGNRNGLDDRTGLEHCAKALREVVPVAEQAGVVINMELLNSKVDHPDYMCDTSAWGVELVKRVGSDHFKLLYDIYHMQIMEGDIIRTIERDHPHFGHYHTGGNPGRHELDETQELFYPAICRAIVDTGFDGFLAQEFIPTRDPLTSLAEAVTLCDV</sequence>
<dbReference type="PANTHER" id="PTHR43489">
    <property type="entry name" value="ISOMERASE"/>
    <property type="match status" value="1"/>
</dbReference>
<dbReference type="KEGG" id="tpla:ElP_37460"/>
<evidence type="ECO:0000313" key="3">
    <source>
        <dbReference type="EMBL" id="QDV35838.1"/>
    </source>
</evidence>
<evidence type="ECO:0000313" key="4">
    <source>
        <dbReference type="Proteomes" id="UP000317835"/>
    </source>
</evidence>
<reference evidence="3 4" key="1">
    <citation type="submission" date="2019-02" db="EMBL/GenBank/DDBJ databases">
        <title>Deep-cultivation of Planctomycetes and their phenomic and genomic characterization uncovers novel biology.</title>
        <authorList>
            <person name="Wiegand S."/>
            <person name="Jogler M."/>
            <person name="Boedeker C."/>
            <person name="Pinto D."/>
            <person name="Vollmers J."/>
            <person name="Rivas-Marin E."/>
            <person name="Kohn T."/>
            <person name="Peeters S.H."/>
            <person name="Heuer A."/>
            <person name="Rast P."/>
            <person name="Oberbeckmann S."/>
            <person name="Bunk B."/>
            <person name="Jeske O."/>
            <person name="Meyerdierks A."/>
            <person name="Storesund J.E."/>
            <person name="Kallscheuer N."/>
            <person name="Luecker S."/>
            <person name="Lage O.M."/>
            <person name="Pohl T."/>
            <person name="Merkel B.J."/>
            <person name="Hornburger P."/>
            <person name="Mueller R.-W."/>
            <person name="Bruemmer F."/>
            <person name="Labrenz M."/>
            <person name="Spormann A.M."/>
            <person name="Op den Camp H."/>
            <person name="Overmann J."/>
            <person name="Amann R."/>
            <person name="Jetten M.S.M."/>
            <person name="Mascher T."/>
            <person name="Medema M.H."/>
            <person name="Devos D.P."/>
            <person name="Kaster A.-K."/>
            <person name="Ovreas L."/>
            <person name="Rohde M."/>
            <person name="Galperin M.Y."/>
            <person name="Jogler C."/>
        </authorList>
    </citation>
    <scope>NUCLEOTIDE SEQUENCE [LARGE SCALE GENOMIC DNA]</scope>
    <source>
        <strain evidence="3 4">ElP</strain>
    </source>
</reference>
<dbReference type="EMBL" id="CP036426">
    <property type="protein sequence ID" value="QDV35838.1"/>
    <property type="molecule type" value="Genomic_DNA"/>
</dbReference>
<accession>A0A518H4T3</accession>
<gene>
    <name evidence="3" type="primary">hyi_2</name>
    <name evidence="3" type="ORF">ElP_37460</name>
</gene>
<dbReference type="AlphaFoldDB" id="A0A518H4T3"/>
<organism evidence="3 4">
    <name type="scientific">Tautonia plasticadhaerens</name>
    <dbReference type="NCBI Taxonomy" id="2527974"/>
    <lineage>
        <taxon>Bacteria</taxon>
        <taxon>Pseudomonadati</taxon>
        <taxon>Planctomycetota</taxon>
        <taxon>Planctomycetia</taxon>
        <taxon>Isosphaerales</taxon>
        <taxon>Isosphaeraceae</taxon>
        <taxon>Tautonia</taxon>
    </lineage>
</organism>
<dbReference type="RefSeq" id="WP_145271693.1">
    <property type="nucleotide sequence ID" value="NZ_CP036426.1"/>
</dbReference>
<dbReference type="EC" id="5.3.1.22" evidence="3"/>
<evidence type="ECO:0000256" key="1">
    <source>
        <dbReference type="ARBA" id="ARBA00023235"/>
    </source>
</evidence>
<dbReference type="GO" id="GO:0008903">
    <property type="term" value="F:hydroxypyruvate isomerase activity"/>
    <property type="evidence" value="ECO:0007669"/>
    <property type="project" value="UniProtKB-EC"/>
</dbReference>
<dbReference type="Gene3D" id="3.20.20.150">
    <property type="entry name" value="Divalent-metal-dependent TIM barrel enzymes"/>
    <property type="match status" value="1"/>
</dbReference>
<dbReference type="Pfam" id="PF01261">
    <property type="entry name" value="AP_endonuc_2"/>
    <property type="match status" value="1"/>
</dbReference>
<dbReference type="InterPro" id="IPR050417">
    <property type="entry name" value="Sugar_Epim/Isomerase"/>
</dbReference>
<keyword evidence="4" id="KW-1185">Reference proteome</keyword>
<keyword evidence="1 3" id="KW-0413">Isomerase</keyword>
<evidence type="ECO:0000259" key="2">
    <source>
        <dbReference type="Pfam" id="PF01261"/>
    </source>
</evidence>
<proteinExistence type="predicted"/>
<dbReference type="InterPro" id="IPR036237">
    <property type="entry name" value="Xyl_isomerase-like_sf"/>
</dbReference>
<protein>
    <submittedName>
        <fullName evidence="3">Hydroxypyruvate isomerase</fullName>
        <ecNumber evidence="3">5.3.1.22</ecNumber>
    </submittedName>
</protein>
<dbReference type="PROSITE" id="PS51318">
    <property type="entry name" value="TAT"/>
    <property type="match status" value="1"/>
</dbReference>
<dbReference type="Proteomes" id="UP000317835">
    <property type="component" value="Chromosome"/>
</dbReference>
<feature type="domain" description="Xylose isomerase-like TIM barrel" evidence="2">
    <location>
        <begin position="90"/>
        <end position="280"/>
    </location>
</feature>